<feature type="domain" description="Metallo-beta-lactamase" evidence="1">
    <location>
        <begin position="185"/>
        <end position="395"/>
    </location>
</feature>
<keyword evidence="3" id="KW-1185">Reference proteome</keyword>
<dbReference type="InterPro" id="IPR036866">
    <property type="entry name" value="RibonucZ/Hydroxyglut_hydro"/>
</dbReference>
<dbReference type="EMBL" id="CAJNNV010027506">
    <property type="protein sequence ID" value="CAE8620536.1"/>
    <property type="molecule type" value="Genomic_DNA"/>
</dbReference>
<dbReference type="PANTHER" id="PTHR15032">
    <property type="entry name" value="N-ACYL-PHOSPHATIDYLETHANOLAMINE-HYDROLYZING PHOSPHOLIPASE D"/>
    <property type="match status" value="1"/>
</dbReference>
<dbReference type="InterPro" id="IPR001279">
    <property type="entry name" value="Metallo-B-lactamas"/>
</dbReference>
<reference evidence="2" key="1">
    <citation type="submission" date="2021-02" db="EMBL/GenBank/DDBJ databases">
        <authorList>
            <person name="Dougan E. K."/>
            <person name="Rhodes N."/>
            <person name="Thang M."/>
            <person name="Chan C."/>
        </authorList>
    </citation>
    <scope>NUCLEOTIDE SEQUENCE</scope>
</reference>
<gene>
    <name evidence="2" type="ORF">PGLA1383_LOCUS38091</name>
</gene>
<organism evidence="2 3">
    <name type="scientific">Polarella glacialis</name>
    <name type="common">Dinoflagellate</name>
    <dbReference type="NCBI Taxonomy" id="89957"/>
    <lineage>
        <taxon>Eukaryota</taxon>
        <taxon>Sar</taxon>
        <taxon>Alveolata</taxon>
        <taxon>Dinophyceae</taxon>
        <taxon>Suessiales</taxon>
        <taxon>Suessiaceae</taxon>
        <taxon>Polarella</taxon>
    </lineage>
</organism>
<sequence length="447" mass="48722">MRMAFSVAPGRHLLRGAASSGRPALVAGVSACRAAAFRRFCSGKATATTATATATATTTITITSGKAGGRDAPSEADRFLHGLPRACRDPRSGRFMNPWLTAAGEDPCKRTASDVFRLMREWLGGAPSQPEISTPESVESLLEITKPQAVDWEAVRSARGNPDGPVLAVWLGHASVLCVCRGQLLLCDPVFSQRCSPFSFAGPQRLVPCPVDPLLSDWPQDLAPNVVAVSHTHYDHLDEATVLALKQRFPEVKWAAPLGLGPWFLKHGIMLDAELDWWQEDDNLLGPSLALVCLPAQHWANRWPWDRNVTLWCGFGIVAKGQSAERRQMPFLFAGDTGYCPVFKQIGSMFEVGLAAVPIGAYEPRWFMSPQHCDPEEAVLIVKDLGADAALAIHWGTFPLTLESSVRQLQGVRLETAGSQSWSCEDLHQGPAWKVAVNWTFTACFAR</sequence>
<dbReference type="PANTHER" id="PTHR15032:SF4">
    <property type="entry name" value="N-ACYL-PHOSPHATIDYLETHANOLAMINE-HYDROLYZING PHOSPHOLIPASE D"/>
    <property type="match status" value="1"/>
</dbReference>
<dbReference type="Gene3D" id="3.60.15.10">
    <property type="entry name" value="Ribonuclease Z/Hydroxyacylglutathione hydrolase-like"/>
    <property type="match status" value="1"/>
</dbReference>
<accession>A0A813G8I9</accession>
<dbReference type="AlphaFoldDB" id="A0A813G8I9"/>
<dbReference type="Proteomes" id="UP000654075">
    <property type="component" value="Unassembled WGS sequence"/>
</dbReference>
<dbReference type="SUPFAM" id="SSF56281">
    <property type="entry name" value="Metallo-hydrolase/oxidoreductase"/>
    <property type="match status" value="1"/>
</dbReference>
<comment type="caution">
    <text evidence="2">The sequence shown here is derived from an EMBL/GenBank/DDBJ whole genome shotgun (WGS) entry which is preliminary data.</text>
</comment>
<evidence type="ECO:0000313" key="2">
    <source>
        <dbReference type="EMBL" id="CAE8620536.1"/>
    </source>
</evidence>
<name>A0A813G8I9_POLGL</name>
<dbReference type="Pfam" id="PF12706">
    <property type="entry name" value="Lactamase_B_2"/>
    <property type="match status" value="1"/>
</dbReference>
<evidence type="ECO:0000259" key="1">
    <source>
        <dbReference type="Pfam" id="PF12706"/>
    </source>
</evidence>
<dbReference type="OrthoDB" id="332863at2759"/>
<protein>
    <recommendedName>
        <fullName evidence="1">Metallo-beta-lactamase domain-containing protein</fullName>
    </recommendedName>
</protein>
<dbReference type="GO" id="GO:0005737">
    <property type="term" value="C:cytoplasm"/>
    <property type="evidence" value="ECO:0007669"/>
    <property type="project" value="TreeGrafter"/>
</dbReference>
<proteinExistence type="predicted"/>
<evidence type="ECO:0000313" key="3">
    <source>
        <dbReference type="Proteomes" id="UP000654075"/>
    </source>
</evidence>